<dbReference type="Proteomes" id="UP000821837">
    <property type="component" value="Unassembled WGS sequence"/>
</dbReference>
<evidence type="ECO:0000313" key="2">
    <source>
        <dbReference type="Proteomes" id="UP000821837"/>
    </source>
</evidence>
<dbReference type="InterPro" id="IPR011989">
    <property type="entry name" value="ARM-like"/>
</dbReference>
<proteinExistence type="predicted"/>
<keyword evidence="2" id="KW-1185">Reference proteome</keyword>
<sequence>MVAMGVLNTLDTLVTVLEEQRELVAMLEPTLLQLLVGQVLGQSLLEFYEEALSLLYSLPAGALSRPTCGRPLRPSTLPSRKTPSTSSLHFLTTLGGSGGGMTEATCVDMMPALHNFVTVDTPGFVSNENHLLAMYNMCKAQPAGMVMDGGDCDLQVETGGSC</sequence>
<dbReference type="Gene3D" id="1.25.10.10">
    <property type="entry name" value="Leucine-rich Repeat Variant"/>
    <property type="match status" value="1"/>
</dbReference>
<gene>
    <name evidence="1" type="ORF">HPB52_002097</name>
</gene>
<dbReference type="AlphaFoldDB" id="A0A9D4Q4A9"/>
<dbReference type="EMBL" id="JABSTV010001248">
    <property type="protein sequence ID" value="KAH7967744.1"/>
    <property type="molecule type" value="Genomic_DNA"/>
</dbReference>
<evidence type="ECO:0000313" key="1">
    <source>
        <dbReference type="EMBL" id="KAH7967744.1"/>
    </source>
</evidence>
<reference evidence="1" key="1">
    <citation type="journal article" date="2020" name="Cell">
        <title>Large-Scale Comparative Analyses of Tick Genomes Elucidate Their Genetic Diversity and Vector Capacities.</title>
        <authorList>
            <consortium name="Tick Genome and Microbiome Consortium (TIGMIC)"/>
            <person name="Jia N."/>
            <person name="Wang J."/>
            <person name="Shi W."/>
            <person name="Du L."/>
            <person name="Sun Y."/>
            <person name="Zhan W."/>
            <person name="Jiang J.F."/>
            <person name="Wang Q."/>
            <person name="Zhang B."/>
            <person name="Ji P."/>
            <person name="Bell-Sakyi L."/>
            <person name="Cui X.M."/>
            <person name="Yuan T.T."/>
            <person name="Jiang B.G."/>
            <person name="Yang W.F."/>
            <person name="Lam T.T."/>
            <person name="Chang Q.C."/>
            <person name="Ding S.J."/>
            <person name="Wang X.J."/>
            <person name="Zhu J.G."/>
            <person name="Ruan X.D."/>
            <person name="Zhao L."/>
            <person name="Wei J.T."/>
            <person name="Ye R.Z."/>
            <person name="Que T.C."/>
            <person name="Du C.H."/>
            <person name="Zhou Y.H."/>
            <person name="Cheng J.X."/>
            <person name="Dai P.F."/>
            <person name="Guo W.B."/>
            <person name="Han X.H."/>
            <person name="Huang E.J."/>
            <person name="Li L.F."/>
            <person name="Wei W."/>
            <person name="Gao Y.C."/>
            <person name="Liu J.Z."/>
            <person name="Shao H.Z."/>
            <person name="Wang X."/>
            <person name="Wang C.C."/>
            <person name="Yang T.C."/>
            <person name="Huo Q.B."/>
            <person name="Li W."/>
            <person name="Chen H.Y."/>
            <person name="Chen S.E."/>
            <person name="Zhou L.G."/>
            <person name="Ni X.B."/>
            <person name="Tian J.H."/>
            <person name="Sheng Y."/>
            <person name="Liu T."/>
            <person name="Pan Y.S."/>
            <person name="Xia L.Y."/>
            <person name="Li J."/>
            <person name="Zhao F."/>
            <person name="Cao W.C."/>
        </authorList>
    </citation>
    <scope>NUCLEOTIDE SEQUENCE</scope>
    <source>
        <strain evidence="1">Rsan-2018</strain>
    </source>
</reference>
<organism evidence="1 2">
    <name type="scientific">Rhipicephalus sanguineus</name>
    <name type="common">Brown dog tick</name>
    <name type="synonym">Ixodes sanguineus</name>
    <dbReference type="NCBI Taxonomy" id="34632"/>
    <lineage>
        <taxon>Eukaryota</taxon>
        <taxon>Metazoa</taxon>
        <taxon>Ecdysozoa</taxon>
        <taxon>Arthropoda</taxon>
        <taxon>Chelicerata</taxon>
        <taxon>Arachnida</taxon>
        <taxon>Acari</taxon>
        <taxon>Parasitiformes</taxon>
        <taxon>Ixodida</taxon>
        <taxon>Ixodoidea</taxon>
        <taxon>Ixodidae</taxon>
        <taxon>Rhipicephalinae</taxon>
        <taxon>Rhipicephalus</taxon>
        <taxon>Rhipicephalus</taxon>
    </lineage>
</organism>
<comment type="caution">
    <text evidence="1">The sequence shown here is derived from an EMBL/GenBank/DDBJ whole genome shotgun (WGS) entry which is preliminary data.</text>
</comment>
<name>A0A9D4Q4A9_RHISA</name>
<reference evidence="1" key="2">
    <citation type="submission" date="2021-09" db="EMBL/GenBank/DDBJ databases">
        <authorList>
            <person name="Jia N."/>
            <person name="Wang J."/>
            <person name="Shi W."/>
            <person name="Du L."/>
            <person name="Sun Y."/>
            <person name="Zhan W."/>
            <person name="Jiang J."/>
            <person name="Wang Q."/>
            <person name="Zhang B."/>
            <person name="Ji P."/>
            <person name="Sakyi L.B."/>
            <person name="Cui X."/>
            <person name="Yuan T."/>
            <person name="Jiang B."/>
            <person name="Yang W."/>
            <person name="Lam T.T.-Y."/>
            <person name="Chang Q."/>
            <person name="Ding S."/>
            <person name="Wang X."/>
            <person name="Zhu J."/>
            <person name="Ruan X."/>
            <person name="Zhao L."/>
            <person name="Wei J."/>
            <person name="Que T."/>
            <person name="Du C."/>
            <person name="Cheng J."/>
            <person name="Dai P."/>
            <person name="Han X."/>
            <person name="Huang E."/>
            <person name="Gao Y."/>
            <person name="Liu J."/>
            <person name="Shao H."/>
            <person name="Ye R."/>
            <person name="Li L."/>
            <person name="Wei W."/>
            <person name="Wang X."/>
            <person name="Wang C."/>
            <person name="Huo Q."/>
            <person name="Li W."/>
            <person name="Guo W."/>
            <person name="Chen H."/>
            <person name="Chen S."/>
            <person name="Zhou L."/>
            <person name="Zhou L."/>
            <person name="Ni X."/>
            <person name="Tian J."/>
            <person name="Zhou Y."/>
            <person name="Sheng Y."/>
            <person name="Liu T."/>
            <person name="Pan Y."/>
            <person name="Xia L."/>
            <person name="Li J."/>
            <person name="Zhao F."/>
            <person name="Cao W."/>
        </authorList>
    </citation>
    <scope>NUCLEOTIDE SEQUENCE</scope>
    <source>
        <strain evidence="1">Rsan-2018</strain>
        <tissue evidence="1">Larvae</tissue>
    </source>
</reference>
<protein>
    <submittedName>
        <fullName evidence="1">Uncharacterized protein</fullName>
    </submittedName>
</protein>
<accession>A0A9D4Q4A9</accession>